<reference evidence="3" key="1">
    <citation type="submission" date="2018-08" db="EMBL/GenBank/DDBJ databases">
        <authorList>
            <person name="Liu Z.-W."/>
            <person name="Du Z.-J."/>
        </authorList>
    </citation>
    <scope>NUCLEOTIDE SEQUENCE [LARGE SCALE GENOMIC DNA]</scope>
    <source>
        <strain evidence="3">H4X</strain>
    </source>
</reference>
<protein>
    <submittedName>
        <fullName evidence="2">Uncharacterized protein</fullName>
    </submittedName>
</protein>
<evidence type="ECO:0000256" key="1">
    <source>
        <dbReference type="SAM" id="Phobius"/>
    </source>
</evidence>
<keyword evidence="1" id="KW-0812">Transmembrane</keyword>
<sequence>MMTEVQLQMGYANTNNGDATGNFYVSICLPVSVAAVGIVRVKWLQKICGRMTVASGVKSNLSPSLKE</sequence>
<name>A0A3D8LAH8_9BACT</name>
<dbReference type="EMBL" id="QRGR01000015">
    <property type="protein sequence ID" value="RDV14390.1"/>
    <property type="molecule type" value="Genomic_DNA"/>
</dbReference>
<feature type="transmembrane region" description="Helical" evidence="1">
    <location>
        <begin position="23"/>
        <end position="41"/>
    </location>
</feature>
<gene>
    <name evidence="2" type="ORF">DXT99_14805</name>
</gene>
<dbReference type="AlphaFoldDB" id="A0A3D8LAH8"/>
<dbReference type="Proteomes" id="UP000256708">
    <property type="component" value="Unassembled WGS sequence"/>
</dbReference>
<keyword evidence="3" id="KW-1185">Reference proteome</keyword>
<organism evidence="2 3">
    <name type="scientific">Pontibacter diazotrophicus</name>
    <dbReference type="NCBI Taxonomy" id="1400979"/>
    <lineage>
        <taxon>Bacteria</taxon>
        <taxon>Pseudomonadati</taxon>
        <taxon>Bacteroidota</taxon>
        <taxon>Cytophagia</taxon>
        <taxon>Cytophagales</taxon>
        <taxon>Hymenobacteraceae</taxon>
        <taxon>Pontibacter</taxon>
    </lineage>
</organism>
<keyword evidence="1" id="KW-0472">Membrane</keyword>
<comment type="caution">
    <text evidence="2">The sequence shown here is derived from an EMBL/GenBank/DDBJ whole genome shotgun (WGS) entry which is preliminary data.</text>
</comment>
<evidence type="ECO:0000313" key="3">
    <source>
        <dbReference type="Proteomes" id="UP000256708"/>
    </source>
</evidence>
<evidence type="ECO:0000313" key="2">
    <source>
        <dbReference type="EMBL" id="RDV14390.1"/>
    </source>
</evidence>
<proteinExistence type="predicted"/>
<keyword evidence="1" id="KW-1133">Transmembrane helix</keyword>
<accession>A0A3D8LAH8</accession>